<dbReference type="EMBL" id="PQIB02000009">
    <property type="protein sequence ID" value="RLM98503.1"/>
    <property type="molecule type" value="Genomic_DNA"/>
</dbReference>
<proteinExistence type="predicted"/>
<protein>
    <submittedName>
        <fullName evidence="1">Uncharacterized protein</fullName>
    </submittedName>
</protein>
<dbReference type="AlphaFoldDB" id="A0A3L6R7J5"/>
<evidence type="ECO:0000313" key="2">
    <source>
        <dbReference type="Proteomes" id="UP000275267"/>
    </source>
</evidence>
<organism evidence="1 2">
    <name type="scientific">Panicum miliaceum</name>
    <name type="common">Proso millet</name>
    <name type="synonym">Broomcorn millet</name>
    <dbReference type="NCBI Taxonomy" id="4540"/>
    <lineage>
        <taxon>Eukaryota</taxon>
        <taxon>Viridiplantae</taxon>
        <taxon>Streptophyta</taxon>
        <taxon>Embryophyta</taxon>
        <taxon>Tracheophyta</taxon>
        <taxon>Spermatophyta</taxon>
        <taxon>Magnoliopsida</taxon>
        <taxon>Liliopsida</taxon>
        <taxon>Poales</taxon>
        <taxon>Poaceae</taxon>
        <taxon>PACMAD clade</taxon>
        <taxon>Panicoideae</taxon>
        <taxon>Panicodae</taxon>
        <taxon>Paniceae</taxon>
        <taxon>Panicinae</taxon>
        <taxon>Panicum</taxon>
        <taxon>Panicum sect. Panicum</taxon>
    </lineage>
</organism>
<accession>A0A3L6R7J5</accession>
<name>A0A3L6R7J5_PANMI</name>
<comment type="caution">
    <text evidence="1">The sequence shown here is derived from an EMBL/GenBank/DDBJ whole genome shotgun (WGS) entry which is preliminary data.</text>
</comment>
<keyword evidence="2" id="KW-1185">Reference proteome</keyword>
<dbReference type="Proteomes" id="UP000275267">
    <property type="component" value="Unassembled WGS sequence"/>
</dbReference>
<sequence length="249" mass="28319">MTTAARQARNNAPVAMTATGMKMLLARTLPPPRRGRVMEKIARDDAAAVAELVGSIILVFSIRPSIMHDTNPDLSLLERWKDKDKERAVKKYHGMADEQKADRNTRKQANRYRNLSDAGATVATNEDADVIDGACITPFGTCTSAIEDEVTPEEQKRENERKRYHDIGNDLDQMNPEDYGSNNIEDDEARVFHVRDFEYEYSVDPDIGSKSSDPYDTVYKDLPKKHHILKKDKNCQFYHAKRFPREGSV</sequence>
<dbReference type="OrthoDB" id="694665at2759"/>
<gene>
    <name evidence="1" type="ORF">C2845_PM06G19130</name>
</gene>
<evidence type="ECO:0000313" key="1">
    <source>
        <dbReference type="EMBL" id="RLM98503.1"/>
    </source>
</evidence>
<reference evidence="2" key="1">
    <citation type="journal article" date="2019" name="Nat. Commun.">
        <title>The genome of broomcorn millet.</title>
        <authorList>
            <person name="Zou C."/>
            <person name="Miki D."/>
            <person name="Li D."/>
            <person name="Tang Q."/>
            <person name="Xiao L."/>
            <person name="Rajput S."/>
            <person name="Deng P."/>
            <person name="Jia W."/>
            <person name="Huang R."/>
            <person name="Zhang M."/>
            <person name="Sun Y."/>
            <person name="Hu J."/>
            <person name="Fu X."/>
            <person name="Schnable P.S."/>
            <person name="Li F."/>
            <person name="Zhang H."/>
            <person name="Feng B."/>
            <person name="Zhu X."/>
            <person name="Liu R."/>
            <person name="Schnable J.C."/>
            <person name="Zhu J.-K."/>
            <person name="Zhang H."/>
        </authorList>
    </citation>
    <scope>NUCLEOTIDE SEQUENCE [LARGE SCALE GENOMIC DNA]</scope>
</reference>